<keyword evidence="2" id="KW-1185">Reference proteome</keyword>
<gene>
    <name evidence="1" type="ORF">Tco_0772548</name>
</gene>
<reference evidence="1" key="1">
    <citation type="journal article" date="2022" name="Int. J. Mol. Sci.">
        <title>Draft Genome of Tanacetum Coccineum: Genomic Comparison of Closely Related Tanacetum-Family Plants.</title>
        <authorList>
            <person name="Yamashiro T."/>
            <person name="Shiraishi A."/>
            <person name="Nakayama K."/>
            <person name="Satake H."/>
        </authorList>
    </citation>
    <scope>NUCLEOTIDE SEQUENCE</scope>
</reference>
<dbReference type="Proteomes" id="UP001151760">
    <property type="component" value="Unassembled WGS sequence"/>
</dbReference>
<organism evidence="1 2">
    <name type="scientific">Tanacetum coccineum</name>
    <dbReference type="NCBI Taxonomy" id="301880"/>
    <lineage>
        <taxon>Eukaryota</taxon>
        <taxon>Viridiplantae</taxon>
        <taxon>Streptophyta</taxon>
        <taxon>Embryophyta</taxon>
        <taxon>Tracheophyta</taxon>
        <taxon>Spermatophyta</taxon>
        <taxon>Magnoliopsida</taxon>
        <taxon>eudicotyledons</taxon>
        <taxon>Gunneridae</taxon>
        <taxon>Pentapetalae</taxon>
        <taxon>asterids</taxon>
        <taxon>campanulids</taxon>
        <taxon>Asterales</taxon>
        <taxon>Asteraceae</taxon>
        <taxon>Asteroideae</taxon>
        <taxon>Anthemideae</taxon>
        <taxon>Anthemidinae</taxon>
        <taxon>Tanacetum</taxon>
    </lineage>
</organism>
<evidence type="ECO:0000313" key="2">
    <source>
        <dbReference type="Proteomes" id="UP001151760"/>
    </source>
</evidence>
<proteinExistence type="predicted"/>
<sequence>MLALKGSTYNGRPTFANPKCLKKAQSEKPCLYEIPYDKCDLANLFAPDREETLTLEHQSRSKLNKDLVKPYDYTNQNCLYKKFKPPSWEYLDQLAHANEIRKKCGENQIVDLAWEKHTYDKFHAPTTEDMTVLLKTFLMPLALKTQKDSFIFVNELKQEMFADLQYVQPLEKDIDELESDKADFSNIYDLLLQECVSKDVMCSYLHSLSDLDAHTELQSVYLYKVKKCECLAKKLSKQTETVSKKFIMSF</sequence>
<protein>
    <submittedName>
        <fullName evidence="1">Uncharacterized protein</fullName>
    </submittedName>
</protein>
<name>A0ABQ4ZJ92_9ASTR</name>
<accession>A0ABQ4ZJ92</accession>
<comment type="caution">
    <text evidence="1">The sequence shown here is derived from an EMBL/GenBank/DDBJ whole genome shotgun (WGS) entry which is preliminary data.</text>
</comment>
<evidence type="ECO:0000313" key="1">
    <source>
        <dbReference type="EMBL" id="GJS89912.1"/>
    </source>
</evidence>
<reference evidence="1" key="2">
    <citation type="submission" date="2022-01" db="EMBL/GenBank/DDBJ databases">
        <authorList>
            <person name="Yamashiro T."/>
            <person name="Shiraishi A."/>
            <person name="Satake H."/>
            <person name="Nakayama K."/>
        </authorList>
    </citation>
    <scope>NUCLEOTIDE SEQUENCE</scope>
</reference>
<dbReference type="EMBL" id="BQNB010011387">
    <property type="protein sequence ID" value="GJS89912.1"/>
    <property type="molecule type" value="Genomic_DNA"/>
</dbReference>